<reference evidence="1" key="2">
    <citation type="journal article" date="2015" name="Data Brief">
        <title>Shoot transcriptome of the giant reed, Arundo donax.</title>
        <authorList>
            <person name="Barrero R.A."/>
            <person name="Guerrero F.D."/>
            <person name="Moolhuijzen P."/>
            <person name="Goolsby J.A."/>
            <person name="Tidwell J."/>
            <person name="Bellgard S.E."/>
            <person name="Bellgard M.I."/>
        </authorList>
    </citation>
    <scope>NUCLEOTIDE SEQUENCE</scope>
    <source>
        <tissue evidence="1">Shoot tissue taken approximately 20 cm above the soil surface</tissue>
    </source>
</reference>
<organism evidence="1">
    <name type="scientific">Arundo donax</name>
    <name type="common">Giant reed</name>
    <name type="synonym">Donax arundinaceus</name>
    <dbReference type="NCBI Taxonomy" id="35708"/>
    <lineage>
        <taxon>Eukaryota</taxon>
        <taxon>Viridiplantae</taxon>
        <taxon>Streptophyta</taxon>
        <taxon>Embryophyta</taxon>
        <taxon>Tracheophyta</taxon>
        <taxon>Spermatophyta</taxon>
        <taxon>Magnoliopsida</taxon>
        <taxon>Liliopsida</taxon>
        <taxon>Poales</taxon>
        <taxon>Poaceae</taxon>
        <taxon>PACMAD clade</taxon>
        <taxon>Arundinoideae</taxon>
        <taxon>Arundineae</taxon>
        <taxon>Arundo</taxon>
    </lineage>
</organism>
<proteinExistence type="predicted"/>
<reference evidence="1" key="1">
    <citation type="submission" date="2014-09" db="EMBL/GenBank/DDBJ databases">
        <authorList>
            <person name="Magalhaes I.L.F."/>
            <person name="Oliveira U."/>
            <person name="Santos F.R."/>
            <person name="Vidigal T.H.D.A."/>
            <person name="Brescovit A.D."/>
            <person name="Santos A.J."/>
        </authorList>
    </citation>
    <scope>NUCLEOTIDE SEQUENCE</scope>
    <source>
        <tissue evidence="1">Shoot tissue taken approximately 20 cm above the soil surface</tissue>
    </source>
</reference>
<protein>
    <submittedName>
        <fullName evidence="1">Uncharacterized protein</fullName>
    </submittedName>
</protein>
<accession>A0A0A8ZL55</accession>
<evidence type="ECO:0000313" key="1">
    <source>
        <dbReference type="EMBL" id="JAD35572.1"/>
    </source>
</evidence>
<dbReference type="EMBL" id="GBRH01262323">
    <property type="protein sequence ID" value="JAD35572.1"/>
    <property type="molecule type" value="Transcribed_RNA"/>
</dbReference>
<sequence length="52" mass="5729">MDSSSLHGHGLVDSGVHCVVWVISSAMGITQYSTDILDDELQSWLCMWMISS</sequence>
<name>A0A0A8ZL55_ARUDO</name>
<dbReference type="AlphaFoldDB" id="A0A0A8ZL55"/>